<accession>A0A378J137</accession>
<feature type="transmembrane region" description="Helical" evidence="5">
    <location>
        <begin position="74"/>
        <end position="91"/>
    </location>
</feature>
<dbReference type="EMBL" id="UGOA01000001">
    <property type="protein sequence ID" value="STX41106.1"/>
    <property type="molecule type" value="Genomic_DNA"/>
</dbReference>
<evidence type="ECO:0008006" key="8">
    <source>
        <dbReference type="Google" id="ProtNLM"/>
    </source>
</evidence>
<comment type="subcellular location">
    <subcellularLocation>
        <location evidence="1">Membrane</location>
        <topology evidence="1">Multi-pass membrane protein</topology>
    </subcellularLocation>
</comment>
<keyword evidence="4 5" id="KW-0472">Membrane</keyword>
<keyword evidence="7" id="KW-1185">Reference proteome</keyword>
<organism evidence="6 7">
    <name type="scientific">Legionella donaldsonii</name>
    <dbReference type="NCBI Taxonomy" id="45060"/>
    <lineage>
        <taxon>Bacteria</taxon>
        <taxon>Pseudomonadati</taxon>
        <taxon>Pseudomonadota</taxon>
        <taxon>Gammaproteobacteria</taxon>
        <taxon>Legionellales</taxon>
        <taxon>Legionellaceae</taxon>
        <taxon>Legionella</taxon>
    </lineage>
</organism>
<dbReference type="AlphaFoldDB" id="A0A378J137"/>
<evidence type="ECO:0000256" key="4">
    <source>
        <dbReference type="ARBA" id="ARBA00023136"/>
    </source>
</evidence>
<keyword evidence="3 5" id="KW-1133">Transmembrane helix</keyword>
<reference evidence="6 7" key="1">
    <citation type="submission" date="2018-06" db="EMBL/GenBank/DDBJ databases">
        <authorList>
            <consortium name="Pathogen Informatics"/>
            <person name="Doyle S."/>
        </authorList>
    </citation>
    <scope>NUCLEOTIDE SEQUENCE [LARGE SCALE GENOMIC DNA]</scope>
    <source>
        <strain evidence="6 7">NCTC13292</strain>
    </source>
</reference>
<dbReference type="InterPro" id="IPR037294">
    <property type="entry name" value="ABC_BtuC-like"/>
</dbReference>
<keyword evidence="2 5" id="KW-0812">Transmembrane</keyword>
<evidence type="ECO:0000256" key="3">
    <source>
        <dbReference type="ARBA" id="ARBA00022989"/>
    </source>
</evidence>
<evidence type="ECO:0000256" key="1">
    <source>
        <dbReference type="ARBA" id="ARBA00004141"/>
    </source>
</evidence>
<feature type="transmembrane region" description="Helical" evidence="5">
    <location>
        <begin position="98"/>
        <end position="117"/>
    </location>
</feature>
<evidence type="ECO:0000256" key="5">
    <source>
        <dbReference type="SAM" id="Phobius"/>
    </source>
</evidence>
<evidence type="ECO:0000313" key="6">
    <source>
        <dbReference type="EMBL" id="STX41106.1"/>
    </source>
</evidence>
<gene>
    <name evidence="6" type="ORF">NCTC13292_00715</name>
</gene>
<dbReference type="Proteomes" id="UP000254677">
    <property type="component" value="Unassembled WGS sequence"/>
</dbReference>
<dbReference type="GO" id="GO:0016020">
    <property type="term" value="C:membrane"/>
    <property type="evidence" value="ECO:0007669"/>
    <property type="project" value="UniProtKB-SubCell"/>
</dbReference>
<sequence>MLTIGKTHIHSPFYKVMEIKMYQRVKKIIRHLRHLAVTAGLLFLSPLAHAEGRDLLANALQGDIASSFGSGAMFWKVFVLVDIIFATALAVKSKNPMVFIGVAAIAFIPAFLLKAFVF</sequence>
<protein>
    <recommendedName>
        <fullName evidence="8">Pilin</fullName>
    </recommendedName>
</protein>
<evidence type="ECO:0000313" key="7">
    <source>
        <dbReference type="Proteomes" id="UP000254677"/>
    </source>
</evidence>
<evidence type="ECO:0000256" key="2">
    <source>
        <dbReference type="ARBA" id="ARBA00022692"/>
    </source>
</evidence>
<dbReference type="SUPFAM" id="SSF81345">
    <property type="entry name" value="ABC transporter involved in vitamin B12 uptake, BtuC"/>
    <property type="match status" value="1"/>
</dbReference>
<proteinExistence type="predicted"/>
<name>A0A378J137_9GAMM</name>